<name>A0ABX7L655_9BACL</name>
<dbReference type="Proteomes" id="UP000663452">
    <property type="component" value="Chromosome"/>
</dbReference>
<proteinExistence type="predicted"/>
<gene>
    <name evidence="1" type="ORF">JRJ22_19490</name>
</gene>
<sequence>MDSETKVRTESQRLKILNLLRSAGNNGVTNVDLVKVALRYSARIQEMYVAGYEINVEELAGGLTKYVLVKEPETKKSKPDKALNVLIEGIKNKYSGNISVEQLIEELNSNNFTVRRNIGTFC</sequence>
<evidence type="ECO:0000313" key="1">
    <source>
        <dbReference type="EMBL" id="QSF43449.1"/>
    </source>
</evidence>
<evidence type="ECO:0000313" key="2">
    <source>
        <dbReference type="Proteomes" id="UP000663452"/>
    </source>
</evidence>
<accession>A0ABX7L655</accession>
<organism evidence="1 2">
    <name type="scientific">Paenibacillus tianjinensis</name>
    <dbReference type="NCBI Taxonomy" id="2810347"/>
    <lineage>
        <taxon>Bacteria</taxon>
        <taxon>Bacillati</taxon>
        <taxon>Bacillota</taxon>
        <taxon>Bacilli</taxon>
        <taxon>Bacillales</taxon>
        <taxon>Paenibacillaceae</taxon>
        <taxon>Paenibacillus</taxon>
    </lineage>
</organism>
<reference evidence="1 2" key="1">
    <citation type="submission" date="2021-02" db="EMBL/GenBank/DDBJ databases">
        <title>Paenibacillus tianjinensis sp. nov.</title>
        <authorList>
            <person name="Liu H."/>
        </authorList>
    </citation>
    <scope>NUCLEOTIDE SEQUENCE [LARGE SCALE GENOMIC DNA]</scope>
    <source>
        <strain evidence="1 2">TB2019</strain>
    </source>
</reference>
<dbReference type="EMBL" id="CP070969">
    <property type="protein sequence ID" value="QSF43449.1"/>
    <property type="molecule type" value="Genomic_DNA"/>
</dbReference>
<keyword evidence="2" id="KW-1185">Reference proteome</keyword>
<protein>
    <submittedName>
        <fullName evidence="1">Uncharacterized protein</fullName>
    </submittedName>
</protein>
<dbReference type="RefSeq" id="WP_206101082.1">
    <property type="nucleotide sequence ID" value="NZ_CP070969.1"/>
</dbReference>